<sequence length="709" mass="74178">SGALGHLRVEGGIRWRAKSSEACDIWTENVKFLPKIVRHFSRCSITKCSRCSITKSSEPSDRQTDTKCFKTLEMTLLERMKAFTRKKLAQPLMRRSDTPLAAALRTKLGTFSINLSKDCSRALIGAALVAVATASWDPDYEYHARCAYGHSHGAPNAYLPPPPVYGERFFKIFKKKIFVVPERSKGVETADETQRKGLFPSKKEIFLNVETLVVRGLQDHARSGRAYLQMQVGPENMQKYAPICHKSVQHWRRRLCNTHFADFQSKTALRPPKAAAYISAAPAYKTVSTIGGGYSSAGYSSASGYSSGAYSTGYSVAPAVKYAAAPAIATYSAAPAIKYTAAPAIAGYSVRPSLSAYYKSGPALASYTSGHAVKVAAAVPAITGYASPAVRIAAAVPAVKVAAPAAYSTGYSAGYSSAGGYSSSSGYSTSGGYSYAKPITTYSTAPAIATYSSAPAIATYSSAPAYSSSYSSGGSYSGAAYNKAIVSTGYSAAPAVATYAAAPVVAKVAAPAYSSSHISTGYSSGGAILSSGYAAPAVSYAAPAVATYAAAPVVAKVAAPAYSSSHISTGYSSGGAILSSGYAAAPVVAKVAAPIRYAAAAPAVAAYSSGLGVAKIATGKNIHKEYIENYDHNPRYAFEYGVDDPHTGDKKHQWEERDGDVVKGQYSLVEADGSVRQVDYVADWATGFHATVNKLDHSAAAGVAKPKYG</sequence>
<dbReference type="PROSITE" id="PS00233">
    <property type="entry name" value="CHIT_BIND_RR_1"/>
    <property type="match status" value="1"/>
</dbReference>
<proteinExistence type="predicted"/>
<reference evidence="3 4" key="1">
    <citation type="submission" date="2020-02" db="EMBL/GenBank/DDBJ databases">
        <authorList>
            <person name="Ferguson B K."/>
        </authorList>
    </citation>
    <scope>NUCLEOTIDE SEQUENCE [LARGE SCALE GENOMIC DNA]</scope>
</reference>
<feature type="non-terminal residue" evidence="3">
    <location>
        <position position="1"/>
    </location>
</feature>
<name>A0A6H5HAC0_9HEMI</name>
<evidence type="ECO:0000256" key="2">
    <source>
        <dbReference type="PROSITE-ProRule" id="PRU00497"/>
    </source>
</evidence>
<dbReference type="GO" id="GO:0031012">
    <property type="term" value="C:extracellular matrix"/>
    <property type="evidence" value="ECO:0007669"/>
    <property type="project" value="TreeGrafter"/>
</dbReference>
<dbReference type="PROSITE" id="PS51155">
    <property type="entry name" value="CHIT_BIND_RR_2"/>
    <property type="match status" value="1"/>
</dbReference>
<evidence type="ECO:0008006" key="5">
    <source>
        <dbReference type="Google" id="ProtNLM"/>
    </source>
</evidence>
<dbReference type="AlphaFoldDB" id="A0A6H5HAC0"/>
<dbReference type="Proteomes" id="UP000479000">
    <property type="component" value="Unassembled WGS sequence"/>
</dbReference>
<accession>A0A6H5HAC0</accession>
<dbReference type="GO" id="GO:0005615">
    <property type="term" value="C:extracellular space"/>
    <property type="evidence" value="ECO:0007669"/>
    <property type="project" value="TreeGrafter"/>
</dbReference>
<dbReference type="InterPro" id="IPR000618">
    <property type="entry name" value="Insect_cuticle"/>
</dbReference>
<evidence type="ECO:0000313" key="4">
    <source>
        <dbReference type="Proteomes" id="UP000479000"/>
    </source>
</evidence>
<gene>
    <name evidence="3" type="ORF">NTEN_LOCUS17947</name>
</gene>
<dbReference type="GO" id="GO:0042302">
    <property type="term" value="F:structural constituent of cuticle"/>
    <property type="evidence" value="ECO:0007669"/>
    <property type="project" value="UniProtKB-UniRule"/>
</dbReference>
<keyword evidence="1 2" id="KW-0193">Cuticle</keyword>
<protein>
    <recommendedName>
        <fullName evidence="5">Cuticle protein 19</fullName>
    </recommendedName>
</protein>
<dbReference type="PANTHER" id="PTHR12236">
    <property type="entry name" value="STRUCTURAL CONTITUENT OF CUTICLE"/>
    <property type="match status" value="1"/>
</dbReference>
<dbReference type="EMBL" id="CADCXU010026543">
    <property type="protein sequence ID" value="CAB0013336.1"/>
    <property type="molecule type" value="Genomic_DNA"/>
</dbReference>
<dbReference type="OrthoDB" id="7394989at2759"/>
<evidence type="ECO:0000256" key="1">
    <source>
        <dbReference type="ARBA" id="ARBA00022460"/>
    </source>
</evidence>
<organism evidence="3 4">
    <name type="scientific">Nesidiocoris tenuis</name>
    <dbReference type="NCBI Taxonomy" id="355587"/>
    <lineage>
        <taxon>Eukaryota</taxon>
        <taxon>Metazoa</taxon>
        <taxon>Ecdysozoa</taxon>
        <taxon>Arthropoda</taxon>
        <taxon>Hexapoda</taxon>
        <taxon>Insecta</taxon>
        <taxon>Pterygota</taxon>
        <taxon>Neoptera</taxon>
        <taxon>Paraneoptera</taxon>
        <taxon>Hemiptera</taxon>
        <taxon>Heteroptera</taxon>
        <taxon>Panheteroptera</taxon>
        <taxon>Cimicomorpha</taxon>
        <taxon>Miridae</taxon>
        <taxon>Dicyphina</taxon>
        <taxon>Nesidiocoris</taxon>
    </lineage>
</organism>
<dbReference type="Pfam" id="PF00379">
    <property type="entry name" value="Chitin_bind_4"/>
    <property type="match status" value="1"/>
</dbReference>
<dbReference type="PANTHER" id="PTHR12236:SF95">
    <property type="entry name" value="CUTICULAR PROTEIN 76BD, ISOFORM C-RELATED"/>
    <property type="match status" value="1"/>
</dbReference>
<dbReference type="InterPro" id="IPR051217">
    <property type="entry name" value="Insect_Cuticle_Struc_Prot"/>
</dbReference>
<dbReference type="InterPro" id="IPR031311">
    <property type="entry name" value="CHIT_BIND_RR_consensus"/>
</dbReference>
<keyword evidence="4" id="KW-1185">Reference proteome</keyword>
<dbReference type="PRINTS" id="PR00947">
    <property type="entry name" value="CUTICLE"/>
</dbReference>
<evidence type="ECO:0000313" key="3">
    <source>
        <dbReference type="EMBL" id="CAB0013336.1"/>
    </source>
</evidence>